<dbReference type="VEuPathDB" id="VectorBase:CSON008510"/>
<evidence type="ECO:0000313" key="2">
    <source>
        <dbReference type="EMBL" id="SSX34741.1"/>
    </source>
</evidence>
<feature type="signal peptide" evidence="1">
    <location>
        <begin position="1"/>
        <end position="25"/>
    </location>
</feature>
<feature type="chain" id="PRO_5016236032" evidence="1">
    <location>
        <begin position="26"/>
        <end position="206"/>
    </location>
</feature>
<sequence>MKGSKSLLMWACLVYVLDMTCLSDARNAAPIDNNMEYDIVVQGPNGNGRISRSVITKDVNPEEIFPSEYVFRAAEETEEEENVAVANPSPANVQRGFQLTKQLQFQPLNLPAAPAAPNLRTLDREELRKRMETFRERFAGSLPAPAPVALPAPVAPAKPNVPAPQPVALPAVTHLDLPALRNLPAPLALPQLPRQEITLFKNLRTN</sequence>
<dbReference type="EMBL" id="UFQT01003214">
    <property type="protein sequence ID" value="SSX34741.1"/>
    <property type="molecule type" value="Genomic_DNA"/>
</dbReference>
<keyword evidence="1" id="KW-0732">Signal</keyword>
<accession>A0A336MYM8</accession>
<evidence type="ECO:0000256" key="1">
    <source>
        <dbReference type="SAM" id="SignalP"/>
    </source>
</evidence>
<protein>
    <submittedName>
        <fullName evidence="2">CSON008510 protein</fullName>
    </submittedName>
</protein>
<gene>
    <name evidence="2" type="primary">CSON008510</name>
</gene>
<dbReference type="AlphaFoldDB" id="A0A336MYM8"/>
<proteinExistence type="predicted"/>
<organism evidence="2">
    <name type="scientific">Culicoides sonorensis</name>
    <name type="common">Biting midge</name>
    <dbReference type="NCBI Taxonomy" id="179676"/>
    <lineage>
        <taxon>Eukaryota</taxon>
        <taxon>Metazoa</taxon>
        <taxon>Ecdysozoa</taxon>
        <taxon>Arthropoda</taxon>
        <taxon>Hexapoda</taxon>
        <taxon>Insecta</taxon>
        <taxon>Pterygota</taxon>
        <taxon>Neoptera</taxon>
        <taxon>Endopterygota</taxon>
        <taxon>Diptera</taxon>
        <taxon>Nematocera</taxon>
        <taxon>Chironomoidea</taxon>
        <taxon>Ceratopogonidae</taxon>
        <taxon>Ceratopogoninae</taxon>
        <taxon>Culicoides</taxon>
        <taxon>Monoculicoides</taxon>
    </lineage>
</organism>
<reference evidence="2" key="1">
    <citation type="submission" date="2018-07" db="EMBL/GenBank/DDBJ databases">
        <authorList>
            <person name="Quirk P.G."/>
            <person name="Krulwich T.A."/>
        </authorList>
    </citation>
    <scope>NUCLEOTIDE SEQUENCE</scope>
</reference>
<name>A0A336MYM8_CULSO</name>